<keyword evidence="3" id="KW-1185">Reference proteome</keyword>
<evidence type="ECO:0008006" key="4">
    <source>
        <dbReference type="Google" id="ProtNLM"/>
    </source>
</evidence>
<feature type="signal peptide" evidence="1">
    <location>
        <begin position="1"/>
        <end position="16"/>
    </location>
</feature>
<reference evidence="2" key="1">
    <citation type="submission" date="2022-11" db="EMBL/GenBank/DDBJ databases">
        <authorList>
            <person name="Petersen C."/>
        </authorList>
    </citation>
    <scope>NUCLEOTIDE SEQUENCE</scope>
    <source>
        <strain evidence="2">IBT 34128</strain>
    </source>
</reference>
<dbReference type="AlphaFoldDB" id="A0A9W9KR73"/>
<accession>A0A9W9KR73</accession>
<organism evidence="2 3">
    <name type="scientific">Penicillium alfredii</name>
    <dbReference type="NCBI Taxonomy" id="1506179"/>
    <lineage>
        <taxon>Eukaryota</taxon>
        <taxon>Fungi</taxon>
        <taxon>Dikarya</taxon>
        <taxon>Ascomycota</taxon>
        <taxon>Pezizomycotina</taxon>
        <taxon>Eurotiomycetes</taxon>
        <taxon>Eurotiomycetidae</taxon>
        <taxon>Eurotiales</taxon>
        <taxon>Aspergillaceae</taxon>
        <taxon>Penicillium</taxon>
    </lineage>
</organism>
<evidence type="ECO:0000313" key="3">
    <source>
        <dbReference type="Proteomes" id="UP001141434"/>
    </source>
</evidence>
<feature type="chain" id="PRO_5040921979" description="Cyanovirin-N domain-containing protein" evidence="1">
    <location>
        <begin position="17"/>
        <end position="157"/>
    </location>
</feature>
<dbReference type="SUPFAM" id="SSF51322">
    <property type="entry name" value="Cyanovirin-N"/>
    <property type="match status" value="1"/>
</dbReference>
<dbReference type="Proteomes" id="UP001141434">
    <property type="component" value="Unassembled WGS sequence"/>
</dbReference>
<dbReference type="InterPro" id="IPR036673">
    <property type="entry name" value="Cyanovirin-N_sf"/>
</dbReference>
<comment type="caution">
    <text evidence="2">The sequence shown here is derived from an EMBL/GenBank/DDBJ whole genome shotgun (WGS) entry which is preliminary data.</text>
</comment>
<name>A0A9W9KR73_9EURO</name>
<keyword evidence="1" id="KW-0732">Signal</keyword>
<dbReference type="OrthoDB" id="10557350at2759"/>
<dbReference type="Gene3D" id="2.30.60.10">
    <property type="entry name" value="Cyanovirin-N"/>
    <property type="match status" value="1"/>
</dbReference>
<evidence type="ECO:0000256" key="1">
    <source>
        <dbReference type="SAM" id="SignalP"/>
    </source>
</evidence>
<sequence length="157" mass="17435">MHFFKVLPFLFVTAFSYCNDAKPAGDVPLSQICSNAKLSEGWIWVECKVGSRSKKFGLDLNHCLANDDNHISIRADGGAMGSCGDDDCDVTVSEHRGASIKCHADQCSGELDLDKAINFSGRYLKCGEMLGPLGEDVDKRALRRRLNEEYKLMKREL</sequence>
<dbReference type="GeneID" id="81390725"/>
<protein>
    <recommendedName>
        <fullName evidence="4">Cyanovirin-N domain-containing protein</fullName>
    </recommendedName>
</protein>
<proteinExistence type="predicted"/>
<evidence type="ECO:0000313" key="2">
    <source>
        <dbReference type="EMBL" id="KAJ5115215.1"/>
    </source>
</evidence>
<dbReference type="EMBL" id="JAPMSZ010000001">
    <property type="protein sequence ID" value="KAJ5115215.1"/>
    <property type="molecule type" value="Genomic_DNA"/>
</dbReference>
<reference evidence="2" key="2">
    <citation type="journal article" date="2023" name="IMA Fungus">
        <title>Comparative genomic study of the Penicillium genus elucidates a diverse pangenome and 15 lateral gene transfer events.</title>
        <authorList>
            <person name="Petersen C."/>
            <person name="Sorensen T."/>
            <person name="Nielsen M.R."/>
            <person name="Sondergaard T.E."/>
            <person name="Sorensen J.L."/>
            <person name="Fitzpatrick D.A."/>
            <person name="Frisvad J.C."/>
            <person name="Nielsen K.L."/>
        </authorList>
    </citation>
    <scope>NUCLEOTIDE SEQUENCE</scope>
    <source>
        <strain evidence="2">IBT 34128</strain>
    </source>
</reference>
<dbReference type="RefSeq" id="XP_056516407.1">
    <property type="nucleotide sequence ID" value="XM_056651557.1"/>
</dbReference>
<gene>
    <name evidence="2" type="ORF">NUU61_000974</name>
</gene>